<dbReference type="InterPro" id="IPR013785">
    <property type="entry name" value="Aldolase_TIM"/>
</dbReference>
<accession>A0ABT8CAY0</accession>
<reference evidence="5" key="1">
    <citation type="journal article" date="2019" name="Int. J. Syst. Evol. Microbiol.">
        <title>The Global Catalogue of Microorganisms (GCM) 10K type strain sequencing project: providing services to taxonomists for standard genome sequencing and annotation.</title>
        <authorList>
            <consortium name="The Broad Institute Genomics Platform"/>
            <consortium name="The Broad Institute Genome Sequencing Center for Infectious Disease"/>
            <person name="Wu L."/>
            <person name="Ma J."/>
        </authorList>
    </citation>
    <scope>NUCLEOTIDE SEQUENCE [LARGE SCALE GENOMIC DNA]</scope>
    <source>
        <strain evidence="5">CECT 7706</strain>
    </source>
</reference>
<dbReference type="InterPro" id="IPR002220">
    <property type="entry name" value="DapA-like"/>
</dbReference>
<dbReference type="GO" id="GO:0008840">
    <property type="term" value="F:4-hydroxy-tetrahydrodipicolinate synthase activity"/>
    <property type="evidence" value="ECO:0007669"/>
    <property type="project" value="UniProtKB-EC"/>
</dbReference>
<dbReference type="PIRSF" id="PIRSF001365">
    <property type="entry name" value="DHDPS"/>
    <property type="match status" value="1"/>
</dbReference>
<organism evidence="4 5">
    <name type="scientific">Cyclobacterium jeungdonense</name>
    <dbReference type="NCBI Taxonomy" id="708087"/>
    <lineage>
        <taxon>Bacteria</taxon>
        <taxon>Pseudomonadati</taxon>
        <taxon>Bacteroidota</taxon>
        <taxon>Cytophagia</taxon>
        <taxon>Cytophagales</taxon>
        <taxon>Cyclobacteriaceae</taxon>
        <taxon>Cyclobacterium</taxon>
    </lineage>
</organism>
<proteinExistence type="inferred from homology"/>
<dbReference type="PANTHER" id="PTHR12128">
    <property type="entry name" value="DIHYDRODIPICOLINATE SYNTHASE"/>
    <property type="match status" value="1"/>
</dbReference>
<dbReference type="PANTHER" id="PTHR12128:SF66">
    <property type="entry name" value="4-HYDROXY-2-OXOGLUTARATE ALDOLASE, MITOCHONDRIAL"/>
    <property type="match status" value="1"/>
</dbReference>
<dbReference type="SUPFAM" id="SSF51569">
    <property type="entry name" value="Aldolase"/>
    <property type="match status" value="1"/>
</dbReference>
<protein>
    <submittedName>
        <fullName evidence="4">Dihydrodipicolinate synthase family protein</fullName>
        <ecNumber evidence="4">4.1.3.3</ecNumber>
        <ecNumber evidence="4">4.2.1.41</ecNumber>
        <ecNumber evidence="4">4.3.3.7</ecNumber>
    </submittedName>
</protein>
<dbReference type="Pfam" id="PF00701">
    <property type="entry name" value="DHDPS"/>
    <property type="match status" value="1"/>
</dbReference>
<dbReference type="EC" id="4.1.3.3" evidence="4"/>
<keyword evidence="5" id="KW-1185">Reference proteome</keyword>
<evidence type="ECO:0000256" key="2">
    <source>
        <dbReference type="ARBA" id="ARBA00023239"/>
    </source>
</evidence>
<dbReference type="EC" id="4.2.1.41" evidence="4"/>
<dbReference type="GO" id="GO:0008747">
    <property type="term" value="F:N-acetylneuraminate lyase activity"/>
    <property type="evidence" value="ECO:0007669"/>
    <property type="project" value="UniProtKB-EC"/>
</dbReference>
<comment type="similarity">
    <text evidence="1 3">Belongs to the DapA family.</text>
</comment>
<dbReference type="SMART" id="SM01130">
    <property type="entry name" value="DHDPS"/>
    <property type="match status" value="1"/>
</dbReference>
<dbReference type="Proteomes" id="UP001236663">
    <property type="component" value="Unassembled WGS sequence"/>
</dbReference>
<gene>
    <name evidence="4" type="ORF">QWZ15_13080</name>
</gene>
<dbReference type="RefSeq" id="WP_163386431.1">
    <property type="nucleotide sequence ID" value="NZ_JAUFQS010000012.1"/>
</dbReference>
<sequence>MKPLGADEIVGVWGTVLLPVQENESIDWGLLDEEIALLMETGLHGIYTNGTAGEFYNQSESEFDTLSEKVAAAAELKGIPFQLGCAHPTPIASLERVKRAKSLHPGALQIILPDWVAPNTVELFRYVEKIALAADPVGLVLYNPPHAKKRLRPEEYRNLLLEGFPIVGCKTAGGDESWYREMSSLPQPFSHFIPGHLLTTGMQLGAKGSYSNIACLHPKAALKWYRMIKANLPEAIEWEAKISLFFREAIFPLIQKEGYSDTAVDKFLAAIGGWGRIGTRLRWPYQGIPLELAMEKRKQLEGILPGFFSIE</sequence>
<keyword evidence="2 3" id="KW-0456">Lyase</keyword>
<evidence type="ECO:0000256" key="1">
    <source>
        <dbReference type="ARBA" id="ARBA00007592"/>
    </source>
</evidence>
<name>A0ABT8CAY0_9BACT</name>
<comment type="caution">
    <text evidence="4">The sequence shown here is derived from an EMBL/GenBank/DDBJ whole genome shotgun (WGS) entry which is preliminary data.</text>
</comment>
<evidence type="ECO:0000313" key="4">
    <source>
        <dbReference type="EMBL" id="MDN3688768.1"/>
    </source>
</evidence>
<dbReference type="EMBL" id="JAUFQS010000012">
    <property type="protein sequence ID" value="MDN3688768.1"/>
    <property type="molecule type" value="Genomic_DNA"/>
</dbReference>
<evidence type="ECO:0000313" key="5">
    <source>
        <dbReference type="Proteomes" id="UP001236663"/>
    </source>
</evidence>
<dbReference type="EC" id="4.3.3.7" evidence="4"/>
<dbReference type="CDD" id="cd00408">
    <property type="entry name" value="DHDPS-like"/>
    <property type="match status" value="1"/>
</dbReference>
<dbReference type="GO" id="GO:0047448">
    <property type="term" value="F:5-dehydro-4-deoxyglucarate dehydratase activity"/>
    <property type="evidence" value="ECO:0007669"/>
    <property type="project" value="UniProtKB-EC"/>
</dbReference>
<dbReference type="Gene3D" id="3.20.20.70">
    <property type="entry name" value="Aldolase class I"/>
    <property type="match status" value="1"/>
</dbReference>
<evidence type="ECO:0000256" key="3">
    <source>
        <dbReference type="PIRNR" id="PIRNR001365"/>
    </source>
</evidence>